<dbReference type="EMBL" id="QXHD01000004">
    <property type="protein sequence ID" value="NEZ56976.1"/>
    <property type="molecule type" value="Genomic_DNA"/>
</dbReference>
<dbReference type="Proteomes" id="UP000481033">
    <property type="component" value="Unassembled WGS sequence"/>
</dbReference>
<proteinExistence type="predicted"/>
<sequence length="268" mass="30642">MLESGQVVPIKFKDRDFRVVIIDPDGLGPDRPTIGVGYRTMSRHTNVPAQTFADRVSEIEGVNYLKLPSGKQFRVSEIKANDGNTYRVIEASDWVELVSDWAKNPGKLRAKAKNGLIDFLAWFAAEGLYAEAYTFLKQTYTREDSERIQQWLVARQAGKPARKDWAYAVAEQGGNSPYKFGKWTNYVYRGLFGMDASEIKQIWEAPVSGSRHIARNYIPETLGLEMVEYCEKLVAIFELDDLEQAHDEAIRMTQMKFRQRLDSERLGD</sequence>
<reference evidence="1 2" key="1">
    <citation type="journal article" date="2020" name="Microb. Ecol.">
        <title>Ecogenomics of the Marine Benthic Filamentous Cyanobacterium Adonisia.</title>
        <authorList>
            <person name="Walter J.M."/>
            <person name="Coutinho F.H."/>
            <person name="Leomil L."/>
            <person name="Hargreaves P.I."/>
            <person name="Campeao M.E."/>
            <person name="Vieira V.V."/>
            <person name="Silva B.S."/>
            <person name="Fistarol G.O."/>
            <person name="Salomon P.S."/>
            <person name="Sawabe T."/>
            <person name="Mino S."/>
            <person name="Hosokawa M."/>
            <person name="Miyashita H."/>
            <person name="Maruyama F."/>
            <person name="van Verk M.C."/>
            <person name="Dutilh B.E."/>
            <person name="Thompson C.C."/>
            <person name="Thompson F.L."/>
        </authorList>
    </citation>
    <scope>NUCLEOTIDE SEQUENCE [LARGE SCALE GENOMIC DNA]</scope>
    <source>
        <strain evidence="1 2">CCMR0081</strain>
    </source>
</reference>
<keyword evidence="2" id="KW-1185">Reference proteome</keyword>
<name>A0A6M0RLA3_9CYAN</name>
<comment type="caution">
    <text evidence="1">The sequence shown here is derived from an EMBL/GenBank/DDBJ whole genome shotgun (WGS) entry which is preliminary data.</text>
</comment>
<protein>
    <submittedName>
        <fullName evidence="1">Uncharacterized protein</fullName>
    </submittedName>
</protein>
<evidence type="ECO:0000313" key="2">
    <source>
        <dbReference type="Proteomes" id="UP000481033"/>
    </source>
</evidence>
<dbReference type="AlphaFoldDB" id="A0A6M0RLA3"/>
<evidence type="ECO:0000313" key="1">
    <source>
        <dbReference type="EMBL" id="NEZ56976.1"/>
    </source>
</evidence>
<accession>A0A6M0RLA3</accession>
<gene>
    <name evidence="1" type="ORF">DXZ20_15060</name>
</gene>
<organism evidence="1 2">
    <name type="scientific">Adonisia turfae CCMR0081</name>
    <dbReference type="NCBI Taxonomy" id="2292702"/>
    <lineage>
        <taxon>Bacteria</taxon>
        <taxon>Bacillati</taxon>
        <taxon>Cyanobacteriota</taxon>
        <taxon>Adonisia</taxon>
        <taxon>Adonisia turfae</taxon>
    </lineage>
</organism>
<dbReference type="RefSeq" id="WP_163663119.1">
    <property type="nucleotide sequence ID" value="NZ_QXHD01000004.1"/>
</dbReference>